<reference evidence="2 3" key="1">
    <citation type="submission" date="2022-11" db="EMBL/GenBank/DDBJ databases">
        <title>Viruses from the air-sea interface of a natural surface slick.</title>
        <authorList>
            <person name="Rahlff J."/>
            <person name="Holmfeldt K."/>
        </authorList>
    </citation>
    <scope>NUCLEOTIDE SEQUENCE [LARGE SCALE GENOMIC DNA]</scope>
    <source>
        <strain evidence="2 3">SMS4</strain>
    </source>
</reference>
<dbReference type="Proteomes" id="UP001231109">
    <property type="component" value="Unassembled WGS sequence"/>
</dbReference>
<keyword evidence="1" id="KW-0732">Signal</keyword>
<protein>
    <submittedName>
        <fullName evidence="2">Uncharacterized protein</fullName>
    </submittedName>
</protein>
<dbReference type="EMBL" id="JAPJDZ010000184">
    <property type="protein sequence ID" value="MDP5138515.1"/>
    <property type="molecule type" value="Genomic_DNA"/>
</dbReference>
<comment type="caution">
    <text evidence="2">The sequence shown here is derived from an EMBL/GenBank/DDBJ whole genome shotgun (WGS) entry which is preliminary data.</text>
</comment>
<feature type="signal peptide" evidence="1">
    <location>
        <begin position="1"/>
        <end position="27"/>
    </location>
</feature>
<evidence type="ECO:0000256" key="1">
    <source>
        <dbReference type="SAM" id="SignalP"/>
    </source>
</evidence>
<organism evidence="2 3">
    <name type="scientific">Rheinheimera baltica</name>
    <dbReference type="NCBI Taxonomy" id="67576"/>
    <lineage>
        <taxon>Bacteria</taxon>
        <taxon>Pseudomonadati</taxon>
        <taxon>Pseudomonadota</taxon>
        <taxon>Gammaproteobacteria</taxon>
        <taxon>Chromatiales</taxon>
        <taxon>Chromatiaceae</taxon>
        <taxon>Rheinheimera</taxon>
    </lineage>
</organism>
<sequence length="287" mass="32399">MKISNKVFIIIALSVMLICYLALPSAASTDTECGSNAYLVKHFWFSKGVKKEGKLNIDWGEQINVRTLPDELPNWQKTFFTKAMQLPIDASDAQVRAVFSSKPEVAELLGAKGFTLRRTDNENQYTSMQIQKYKGCLSNIQILSFGVETHILNYDLIVPSGYSAGNKNRENTCQLGKVDSQRFIYTVNDIPVLSGKVAGAFPKPITEAFSDWGRFNDNSKYLFELLGEPLMKGTLLSWVLKDDTLGDIAVEMDVEQHCSKTLTFRWQQAENQHKLQKLNIYSEPTSF</sequence>
<proteinExistence type="predicted"/>
<keyword evidence="3" id="KW-1185">Reference proteome</keyword>
<evidence type="ECO:0000313" key="3">
    <source>
        <dbReference type="Proteomes" id="UP001231109"/>
    </source>
</evidence>
<gene>
    <name evidence="2" type="ORF">ORJ04_21440</name>
</gene>
<dbReference type="RefSeq" id="WP_305977634.1">
    <property type="nucleotide sequence ID" value="NZ_JAPJDZ010000184.1"/>
</dbReference>
<feature type="chain" id="PRO_5046627845" evidence="1">
    <location>
        <begin position="28"/>
        <end position="287"/>
    </location>
</feature>
<name>A0ABT9I558_9GAMM</name>
<evidence type="ECO:0000313" key="2">
    <source>
        <dbReference type="EMBL" id="MDP5138515.1"/>
    </source>
</evidence>
<accession>A0ABT9I558</accession>